<feature type="non-terminal residue" evidence="1">
    <location>
        <position position="1"/>
    </location>
</feature>
<reference evidence="1" key="2">
    <citation type="submission" date="2013-05" db="EMBL/GenBank/DDBJ databases">
        <authorList>
            <person name="Carter J.-M."/>
            <person name="Baker S.C."/>
            <person name="Pink R."/>
            <person name="Carter D.R.F."/>
            <person name="Collins A."/>
            <person name="Tomlin J."/>
            <person name="Gibbs M."/>
            <person name="Breuker C.J."/>
        </authorList>
    </citation>
    <scope>NUCLEOTIDE SEQUENCE</scope>
    <source>
        <tissue evidence="1">Ovary</tissue>
    </source>
</reference>
<reference evidence="1" key="1">
    <citation type="journal article" date="2013" name="BMC Genomics">
        <title>Unscrambling butterfly oogenesis.</title>
        <authorList>
            <person name="Carter J.M."/>
            <person name="Baker S.C."/>
            <person name="Pink R."/>
            <person name="Carter D.R."/>
            <person name="Collins A."/>
            <person name="Tomlin J."/>
            <person name="Gibbs M."/>
            <person name="Breuker C.J."/>
        </authorList>
    </citation>
    <scope>NUCLEOTIDE SEQUENCE</scope>
    <source>
        <tissue evidence="1">Ovary</tissue>
    </source>
</reference>
<proteinExistence type="predicted"/>
<sequence>KRSQAIWFTTMKNEVPFAAYIMKNPSLASNITEIFKNILGLSGNTLIGLFVALTDQEKFNPESKKYKYFMEARDY</sequence>
<name>S4PAU5_9NEOP</name>
<evidence type="ECO:0000313" key="1">
    <source>
        <dbReference type="EMBL" id="JAA84010.1"/>
    </source>
</evidence>
<dbReference type="EMBL" id="GAIX01008550">
    <property type="protein sequence ID" value="JAA84010.1"/>
    <property type="molecule type" value="Transcribed_RNA"/>
</dbReference>
<accession>S4PAU5</accession>
<dbReference type="AlphaFoldDB" id="S4PAU5"/>
<feature type="non-terminal residue" evidence="1">
    <location>
        <position position="75"/>
    </location>
</feature>
<organism evidence="1">
    <name type="scientific">Pararge aegeria</name>
    <name type="common">speckled wood butterfly</name>
    <dbReference type="NCBI Taxonomy" id="116150"/>
    <lineage>
        <taxon>Eukaryota</taxon>
        <taxon>Metazoa</taxon>
        <taxon>Ecdysozoa</taxon>
        <taxon>Arthropoda</taxon>
        <taxon>Hexapoda</taxon>
        <taxon>Insecta</taxon>
        <taxon>Pterygota</taxon>
        <taxon>Neoptera</taxon>
        <taxon>Endopterygota</taxon>
        <taxon>Lepidoptera</taxon>
        <taxon>Glossata</taxon>
        <taxon>Ditrysia</taxon>
        <taxon>Papilionoidea</taxon>
        <taxon>Nymphalidae</taxon>
        <taxon>Satyrinae</taxon>
        <taxon>Satyrini</taxon>
        <taxon>Parargina</taxon>
        <taxon>Pararge</taxon>
    </lineage>
</organism>
<protein>
    <submittedName>
        <fullName evidence="1">Uncharacterized protein</fullName>
    </submittedName>
</protein>